<protein>
    <submittedName>
        <fullName evidence="1">Uncharacterized protein</fullName>
    </submittedName>
</protein>
<keyword evidence="2" id="KW-1185">Reference proteome</keyword>
<comment type="caution">
    <text evidence="1">The sequence shown here is derived from an EMBL/GenBank/DDBJ whole genome shotgun (WGS) entry which is preliminary data.</text>
</comment>
<gene>
    <name evidence="1" type="ORF">VP01_1729g4</name>
</gene>
<dbReference type="AlphaFoldDB" id="A0A0L6VFY3"/>
<name>A0A0L6VFY3_9BASI</name>
<accession>A0A0L6VFY3</accession>
<evidence type="ECO:0000313" key="2">
    <source>
        <dbReference type="Proteomes" id="UP000037035"/>
    </source>
</evidence>
<evidence type="ECO:0000313" key="1">
    <source>
        <dbReference type="EMBL" id="KNZ59452.1"/>
    </source>
</evidence>
<dbReference type="VEuPathDB" id="FungiDB:VP01_1729g4"/>
<dbReference type="EMBL" id="LAVV01006536">
    <property type="protein sequence ID" value="KNZ59452.1"/>
    <property type="molecule type" value="Genomic_DNA"/>
</dbReference>
<proteinExistence type="predicted"/>
<organism evidence="1 2">
    <name type="scientific">Puccinia sorghi</name>
    <dbReference type="NCBI Taxonomy" id="27349"/>
    <lineage>
        <taxon>Eukaryota</taxon>
        <taxon>Fungi</taxon>
        <taxon>Dikarya</taxon>
        <taxon>Basidiomycota</taxon>
        <taxon>Pucciniomycotina</taxon>
        <taxon>Pucciniomycetes</taxon>
        <taxon>Pucciniales</taxon>
        <taxon>Pucciniaceae</taxon>
        <taxon>Puccinia</taxon>
    </lineage>
</organism>
<dbReference type="Proteomes" id="UP000037035">
    <property type="component" value="Unassembled WGS sequence"/>
</dbReference>
<sequence length="355" mass="41911">MGISLAEAEIPQGSSSMKIFICTRRIRNFWTFLLYLDTGRLVGELEMNIFILSARSRENEEKRGKIMDLEYTFSKAERSSVCHIHNGIGTHHLSFNCEGNSGVLPIVEWKLRPFKKKGSIFREFGSERDYAFYFSVSERKTIVILECADRENWTLLISLRGLVSSKLRRIINFNLLSNFPIEKPKIIQTNWRKTFSLPAISFLNLKLYCVMEIDHSQVPTTKQSLKFGFIYFILRGFNMQPTHFGSANHRTFLHWSRWVAEQIFSMQMGVADFNSFKHNDFIYLRFNWKKKIKLTKIHCFAIRKKLHSESQVYRNYYFQMFCNLTPKKIKWVRSYLIGPWENSSQDLVKRLPGRS</sequence>
<reference evidence="1 2" key="1">
    <citation type="submission" date="2015-08" db="EMBL/GenBank/DDBJ databases">
        <title>Next Generation Sequencing and Analysis of the Genome of Puccinia sorghi L Schw, the Causal Agent of Maize Common Rust.</title>
        <authorList>
            <person name="Rochi L."/>
            <person name="Burguener G."/>
            <person name="Darino M."/>
            <person name="Turjanski A."/>
            <person name="Kreff E."/>
            <person name="Dieguez M.J."/>
            <person name="Sacco F."/>
        </authorList>
    </citation>
    <scope>NUCLEOTIDE SEQUENCE [LARGE SCALE GENOMIC DNA]</scope>
    <source>
        <strain evidence="1 2">RO10H11247</strain>
    </source>
</reference>